<evidence type="ECO:0000256" key="5">
    <source>
        <dbReference type="ARBA" id="ARBA00022989"/>
    </source>
</evidence>
<reference evidence="9" key="1">
    <citation type="submission" date="2022-06" db="EMBL/GenBank/DDBJ databases">
        <title>Rothia sp. isolated from sandalwood seedling.</title>
        <authorList>
            <person name="Tuikhar N."/>
            <person name="Kirdat K."/>
            <person name="Thorat V."/>
            <person name="Swetha P."/>
            <person name="Padma S."/>
            <person name="Sundararaj R."/>
            <person name="Yadav A."/>
        </authorList>
    </citation>
    <scope>NUCLEOTIDE SEQUENCE</scope>
    <source>
        <strain evidence="9">AR01</strain>
    </source>
</reference>
<dbReference type="InterPro" id="IPR050366">
    <property type="entry name" value="BP-dependent_transpt_permease"/>
</dbReference>
<comment type="similarity">
    <text evidence="7">Belongs to the binding-protein-dependent transport system permease family.</text>
</comment>
<dbReference type="Gene3D" id="1.10.3720.10">
    <property type="entry name" value="MetI-like"/>
    <property type="match status" value="1"/>
</dbReference>
<keyword evidence="4 7" id="KW-0812">Transmembrane</keyword>
<evidence type="ECO:0000259" key="8">
    <source>
        <dbReference type="PROSITE" id="PS50928"/>
    </source>
</evidence>
<evidence type="ECO:0000313" key="10">
    <source>
        <dbReference type="Proteomes" id="UP001139502"/>
    </source>
</evidence>
<dbReference type="EMBL" id="JANAFB010000032">
    <property type="protein sequence ID" value="MCP3426666.1"/>
    <property type="molecule type" value="Genomic_DNA"/>
</dbReference>
<dbReference type="SUPFAM" id="SSF161098">
    <property type="entry name" value="MetI-like"/>
    <property type="match status" value="1"/>
</dbReference>
<dbReference type="Proteomes" id="UP001139502">
    <property type="component" value="Unassembled WGS sequence"/>
</dbReference>
<keyword evidence="3" id="KW-1003">Cell membrane</keyword>
<evidence type="ECO:0000256" key="4">
    <source>
        <dbReference type="ARBA" id="ARBA00022692"/>
    </source>
</evidence>
<feature type="transmembrane region" description="Helical" evidence="7">
    <location>
        <begin position="164"/>
        <end position="185"/>
    </location>
</feature>
<evidence type="ECO:0000256" key="2">
    <source>
        <dbReference type="ARBA" id="ARBA00022448"/>
    </source>
</evidence>
<evidence type="ECO:0000313" key="9">
    <source>
        <dbReference type="EMBL" id="MCP3426666.1"/>
    </source>
</evidence>
<feature type="domain" description="ABC transmembrane type-1" evidence="8">
    <location>
        <begin position="1"/>
        <end position="186"/>
    </location>
</feature>
<dbReference type="AlphaFoldDB" id="A0A9X2HC70"/>
<dbReference type="RefSeq" id="WP_254167641.1">
    <property type="nucleotide sequence ID" value="NZ_JANAFB010000032.1"/>
</dbReference>
<protein>
    <submittedName>
        <fullName evidence="9">ABC transporter permease subunit</fullName>
    </submittedName>
</protein>
<evidence type="ECO:0000256" key="7">
    <source>
        <dbReference type="RuleBase" id="RU363032"/>
    </source>
</evidence>
<name>A0A9X2HC70_9MICC</name>
<keyword evidence="6 7" id="KW-0472">Membrane</keyword>
<dbReference type="GO" id="GO:0005886">
    <property type="term" value="C:plasma membrane"/>
    <property type="evidence" value="ECO:0007669"/>
    <property type="project" value="UniProtKB-SubCell"/>
</dbReference>
<accession>A0A9X2HC70</accession>
<dbReference type="Pfam" id="PF00528">
    <property type="entry name" value="BPD_transp_1"/>
    <property type="match status" value="1"/>
</dbReference>
<evidence type="ECO:0000256" key="3">
    <source>
        <dbReference type="ARBA" id="ARBA00022475"/>
    </source>
</evidence>
<keyword evidence="2 7" id="KW-0813">Transport</keyword>
<dbReference type="GO" id="GO:0055085">
    <property type="term" value="P:transmembrane transport"/>
    <property type="evidence" value="ECO:0007669"/>
    <property type="project" value="InterPro"/>
</dbReference>
<sequence>MGQGALTTILLALVAVLVCWAIGMLAGTVPALSAGPFEAANAVPPVLAGMVVAALMGPSAQGAVIAVLAVSWAPLAAHAASLVEEANATAYSRMAPLLGVSRPRLVLTKLLPGVAGPVFRHAMLRLPGTALALAALGFLGLGPQPPTPDWGLLLNEGIDYIERAPWVAAAPMLALIALSVLAVSLSSRRA</sequence>
<evidence type="ECO:0000256" key="1">
    <source>
        <dbReference type="ARBA" id="ARBA00004651"/>
    </source>
</evidence>
<dbReference type="InterPro" id="IPR035906">
    <property type="entry name" value="MetI-like_sf"/>
</dbReference>
<evidence type="ECO:0000256" key="6">
    <source>
        <dbReference type="ARBA" id="ARBA00023136"/>
    </source>
</evidence>
<keyword evidence="5 7" id="KW-1133">Transmembrane helix</keyword>
<keyword evidence="10" id="KW-1185">Reference proteome</keyword>
<dbReference type="InterPro" id="IPR000515">
    <property type="entry name" value="MetI-like"/>
</dbReference>
<dbReference type="PROSITE" id="PS50928">
    <property type="entry name" value="ABC_TM1"/>
    <property type="match status" value="1"/>
</dbReference>
<comment type="caution">
    <text evidence="9">The sequence shown here is derived from an EMBL/GenBank/DDBJ whole genome shotgun (WGS) entry which is preliminary data.</text>
</comment>
<proteinExistence type="inferred from homology"/>
<feature type="transmembrane region" description="Helical" evidence="7">
    <location>
        <begin position="126"/>
        <end position="144"/>
    </location>
</feature>
<comment type="subcellular location">
    <subcellularLocation>
        <location evidence="1 7">Cell membrane</location>
        <topology evidence="1 7">Multi-pass membrane protein</topology>
    </subcellularLocation>
</comment>
<dbReference type="PANTHER" id="PTHR43386:SF1">
    <property type="entry name" value="D,D-DIPEPTIDE TRANSPORT SYSTEM PERMEASE PROTEIN DDPC-RELATED"/>
    <property type="match status" value="1"/>
</dbReference>
<organism evidence="9 10">
    <name type="scientific">Rothia santali</name>
    <dbReference type="NCBI Taxonomy" id="2949643"/>
    <lineage>
        <taxon>Bacteria</taxon>
        <taxon>Bacillati</taxon>
        <taxon>Actinomycetota</taxon>
        <taxon>Actinomycetes</taxon>
        <taxon>Micrococcales</taxon>
        <taxon>Micrococcaceae</taxon>
        <taxon>Rothia</taxon>
    </lineage>
</organism>
<gene>
    <name evidence="9" type="ORF">NBM05_11800</name>
</gene>
<dbReference type="PANTHER" id="PTHR43386">
    <property type="entry name" value="OLIGOPEPTIDE TRANSPORT SYSTEM PERMEASE PROTEIN APPC"/>
    <property type="match status" value="1"/>
</dbReference>